<keyword evidence="7" id="KW-0813">Transport</keyword>
<evidence type="ECO:0000256" key="3">
    <source>
        <dbReference type="ARBA" id="ARBA00006483"/>
    </source>
</evidence>
<dbReference type="FunCoup" id="A0A6I9RT41">
    <property type="interactions" value="2595"/>
</dbReference>
<keyword evidence="6 7" id="KW-0472">Membrane</keyword>
<evidence type="ECO:0000256" key="5">
    <source>
        <dbReference type="ARBA" id="ARBA00022989"/>
    </source>
</evidence>
<dbReference type="GO" id="GO:0016192">
    <property type="term" value="P:vesicle-mediated transport"/>
    <property type="evidence" value="ECO:0007669"/>
    <property type="project" value="UniProtKB-ARBA"/>
</dbReference>
<feature type="transmembrane region" description="Helical" evidence="7">
    <location>
        <begin position="134"/>
        <end position="153"/>
    </location>
</feature>
<name>A0A6I9RT41_ELAGV</name>
<sequence length="252" mass="28215">MAFFSNPLSLSVPEPAFETWLRDTGYLEILDERTAAASLDPSPSSSSDLLRSRITAPGGAATTATSTAASWTSTFFRTLFSLLTLNAFAKLTPDDFSGRTPSWTLEFIGGAESYSWPAGPSQARMRVQENVRRYARNYAFLSLLFFACSLYRMPISLLGSLASLGLWELVRFCSDRWELETRYPSLRQGLVRIAQFATAVVLYLCNLQLAVIWAISVSYAVMIMHASLRKLTPFKQSVGASRHKRFQQKRHN</sequence>
<comment type="function">
    <text evidence="1 7">May be involved in both secretory and endocytic intracellular trafficking in the endosomal/prevacuolar compartments.</text>
</comment>
<evidence type="ECO:0000256" key="7">
    <source>
        <dbReference type="RuleBase" id="RU363107"/>
    </source>
</evidence>
<dbReference type="PANTHER" id="PTHR19317:SF1">
    <property type="entry name" value="PRA1 FAMILY PROTEIN H"/>
    <property type="match status" value="1"/>
</dbReference>
<evidence type="ECO:0000256" key="6">
    <source>
        <dbReference type="ARBA" id="ARBA00023136"/>
    </source>
</evidence>
<accession>A0A6I9RT41</accession>
<dbReference type="GO" id="GO:0005783">
    <property type="term" value="C:endoplasmic reticulum"/>
    <property type="evidence" value="ECO:0007669"/>
    <property type="project" value="UniProtKB-ARBA"/>
</dbReference>
<evidence type="ECO:0000256" key="1">
    <source>
        <dbReference type="ARBA" id="ARBA00002501"/>
    </source>
</evidence>
<dbReference type="RefSeq" id="XP_073100421.1">
    <property type="nucleotide sequence ID" value="XM_073244320.1"/>
</dbReference>
<dbReference type="GeneID" id="105052836"/>
<dbReference type="InterPro" id="IPR004895">
    <property type="entry name" value="Prenylated_rab_accept_PRA1"/>
</dbReference>
<dbReference type="Proteomes" id="UP000504607">
    <property type="component" value="Chromosome 10"/>
</dbReference>
<gene>
    <name evidence="9" type="primary">LOC105052836</name>
</gene>
<evidence type="ECO:0000313" key="9">
    <source>
        <dbReference type="RefSeq" id="XP_010932089.1"/>
    </source>
</evidence>
<keyword evidence="5 7" id="KW-1133">Transmembrane helix</keyword>
<dbReference type="OrthoDB" id="779054at2759"/>
<dbReference type="InParanoid" id="A0A6I9RT41"/>
<dbReference type="PANTHER" id="PTHR19317">
    <property type="entry name" value="PRENYLATED RAB ACCEPTOR 1-RELATED"/>
    <property type="match status" value="1"/>
</dbReference>
<dbReference type="RefSeq" id="XP_010932089.1">
    <property type="nucleotide sequence ID" value="XM_010933787.3"/>
</dbReference>
<dbReference type="GO" id="GO:0005794">
    <property type="term" value="C:Golgi apparatus"/>
    <property type="evidence" value="ECO:0007669"/>
    <property type="project" value="TreeGrafter"/>
</dbReference>
<evidence type="ECO:0000313" key="8">
    <source>
        <dbReference type="Proteomes" id="UP000504607"/>
    </source>
</evidence>
<keyword evidence="4 7" id="KW-0812">Transmembrane</keyword>
<evidence type="ECO:0000256" key="2">
    <source>
        <dbReference type="ARBA" id="ARBA00004141"/>
    </source>
</evidence>
<organism evidence="8 9">
    <name type="scientific">Elaeis guineensis var. tenera</name>
    <name type="common">Oil palm</name>
    <dbReference type="NCBI Taxonomy" id="51953"/>
    <lineage>
        <taxon>Eukaryota</taxon>
        <taxon>Viridiplantae</taxon>
        <taxon>Streptophyta</taxon>
        <taxon>Embryophyta</taxon>
        <taxon>Tracheophyta</taxon>
        <taxon>Spermatophyta</taxon>
        <taxon>Magnoliopsida</taxon>
        <taxon>Liliopsida</taxon>
        <taxon>Arecaceae</taxon>
        <taxon>Arecoideae</taxon>
        <taxon>Cocoseae</taxon>
        <taxon>Elaeidinae</taxon>
        <taxon>Elaeis</taxon>
    </lineage>
</organism>
<protein>
    <recommendedName>
        <fullName evidence="7">PRA1 family protein</fullName>
    </recommendedName>
</protein>
<keyword evidence="8" id="KW-1185">Reference proteome</keyword>
<feature type="transmembrane region" description="Helical" evidence="7">
    <location>
        <begin position="193"/>
        <end position="221"/>
    </location>
</feature>
<dbReference type="AlphaFoldDB" id="A0A6I9RT41"/>
<comment type="subcellular location">
    <subcellularLocation>
        <location evidence="2 7">Membrane</location>
        <topology evidence="2 7">Multi-pass membrane protein</topology>
    </subcellularLocation>
</comment>
<reference evidence="9" key="1">
    <citation type="submission" date="2025-08" db="UniProtKB">
        <authorList>
            <consortium name="RefSeq"/>
        </authorList>
    </citation>
    <scope>IDENTIFICATION</scope>
</reference>
<dbReference type="GO" id="GO:0016020">
    <property type="term" value="C:membrane"/>
    <property type="evidence" value="ECO:0007669"/>
    <property type="project" value="UniProtKB-SubCell"/>
</dbReference>
<proteinExistence type="inferred from homology"/>
<evidence type="ECO:0000256" key="4">
    <source>
        <dbReference type="ARBA" id="ARBA00022692"/>
    </source>
</evidence>
<comment type="similarity">
    <text evidence="3 7">Belongs to the PRA1 family.</text>
</comment>
<dbReference type="Pfam" id="PF03208">
    <property type="entry name" value="PRA1"/>
    <property type="match status" value="1"/>
</dbReference>